<dbReference type="AlphaFoldDB" id="A0A4D6L3T0"/>
<organism evidence="2 3">
    <name type="scientific">Vigna unguiculata</name>
    <name type="common">Cowpea</name>
    <dbReference type="NCBI Taxonomy" id="3917"/>
    <lineage>
        <taxon>Eukaryota</taxon>
        <taxon>Viridiplantae</taxon>
        <taxon>Streptophyta</taxon>
        <taxon>Embryophyta</taxon>
        <taxon>Tracheophyta</taxon>
        <taxon>Spermatophyta</taxon>
        <taxon>Magnoliopsida</taxon>
        <taxon>eudicotyledons</taxon>
        <taxon>Gunneridae</taxon>
        <taxon>Pentapetalae</taxon>
        <taxon>rosids</taxon>
        <taxon>fabids</taxon>
        <taxon>Fabales</taxon>
        <taxon>Fabaceae</taxon>
        <taxon>Papilionoideae</taxon>
        <taxon>50 kb inversion clade</taxon>
        <taxon>NPAAA clade</taxon>
        <taxon>indigoferoid/millettioid clade</taxon>
        <taxon>Phaseoleae</taxon>
        <taxon>Vigna</taxon>
    </lineage>
</organism>
<sequence>MNLPAHTITCYPPSMNLPAHGTASPDPCFIKAHYGLFFQLPWLAITSRAFPPFHIQTTSIIAKIKRLICSHQGLTMLNHPDRPGRANYLDKLRHPKDSDESGKINDLNGPNRPNDVDGSGELDEAD</sequence>
<evidence type="ECO:0000313" key="2">
    <source>
        <dbReference type="EMBL" id="QCD83163.1"/>
    </source>
</evidence>
<gene>
    <name evidence="2" type="ORF">DEO72_LG2g3506</name>
</gene>
<feature type="region of interest" description="Disordered" evidence="1">
    <location>
        <begin position="80"/>
        <end position="126"/>
    </location>
</feature>
<evidence type="ECO:0000256" key="1">
    <source>
        <dbReference type="SAM" id="MobiDB-lite"/>
    </source>
</evidence>
<keyword evidence="3" id="KW-1185">Reference proteome</keyword>
<reference evidence="2 3" key="1">
    <citation type="submission" date="2019-04" db="EMBL/GenBank/DDBJ databases">
        <title>An improved genome assembly and genetic linkage map for asparagus bean, Vigna unguiculata ssp. sesquipedialis.</title>
        <authorList>
            <person name="Xia Q."/>
            <person name="Zhang R."/>
            <person name="Dong Y."/>
        </authorList>
    </citation>
    <scope>NUCLEOTIDE SEQUENCE [LARGE SCALE GENOMIC DNA]</scope>
    <source>
        <tissue evidence="2">Leaf</tissue>
    </source>
</reference>
<name>A0A4D6L3T0_VIGUN</name>
<accession>A0A4D6L3T0</accession>
<evidence type="ECO:0000313" key="3">
    <source>
        <dbReference type="Proteomes" id="UP000501690"/>
    </source>
</evidence>
<proteinExistence type="predicted"/>
<dbReference type="EMBL" id="CP039346">
    <property type="protein sequence ID" value="QCD83163.1"/>
    <property type="molecule type" value="Genomic_DNA"/>
</dbReference>
<feature type="compositionally biased region" description="Basic and acidic residues" evidence="1">
    <location>
        <begin position="80"/>
        <end position="103"/>
    </location>
</feature>
<dbReference type="Proteomes" id="UP000501690">
    <property type="component" value="Linkage Group LG2"/>
</dbReference>
<protein>
    <submittedName>
        <fullName evidence="2">Uncharacterized protein</fullName>
    </submittedName>
</protein>